<dbReference type="AlphaFoldDB" id="A0AAF0PZR2"/>
<protein>
    <recommendedName>
        <fullName evidence="1">Integrase catalytic domain-containing protein</fullName>
    </recommendedName>
</protein>
<dbReference type="InterPro" id="IPR001584">
    <property type="entry name" value="Integrase_cat-core"/>
</dbReference>
<dbReference type="Proteomes" id="UP001234989">
    <property type="component" value="Chromosome 2"/>
</dbReference>
<evidence type="ECO:0000313" key="3">
    <source>
        <dbReference type="Proteomes" id="UP001234989"/>
    </source>
</evidence>
<dbReference type="Gene3D" id="3.30.70.270">
    <property type="match status" value="1"/>
</dbReference>
<dbReference type="Gene3D" id="1.10.340.70">
    <property type="match status" value="1"/>
</dbReference>
<dbReference type="EMBL" id="CP133613">
    <property type="protein sequence ID" value="WMV13992.1"/>
    <property type="molecule type" value="Genomic_DNA"/>
</dbReference>
<feature type="domain" description="Integrase catalytic" evidence="1">
    <location>
        <begin position="255"/>
        <end position="367"/>
    </location>
</feature>
<dbReference type="GO" id="GO:0003676">
    <property type="term" value="F:nucleic acid binding"/>
    <property type="evidence" value="ECO:0007669"/>
    <property type="project" value="InterPro"/>
</dbReference>
<evidence type="ECO:0000259" key="1">
    <source>
        <dbReference type="PROSITE" id="PS50994"/>
    </source>
</evidence>
<dbReference type="InterPro" id="IPR041588">
    <property type="entry name" value="Integrase_H2C2"/>
</dbReference>
<keyword evidence="3" id="KW-1185">Reference proteome</keyword>
<dbReference type="InterPro" id="IPR012337">
    <property type="entry name" value="RNaseH-like_sf"/>
</dbReference>
<accession>A0AAF0PZR2</accession>
<dbReference type="InterPro" id="IPR036397">
    <property type="entry name" value="RNaseH_sf"/>
</dbReference>
<dbReference type="PROSITE" id="PS50994">
    <property type="entry name" value="INTEGRASE"/>
    <property type="match status" value="1"/>
</dbReference>
<proteinExistence type="predicted"/>
<dbReference type="InterPro" id="IPR043128">
    <property type="entry name" value="Rev_trsase/Diguanyl_cyclase"/>
</dbReference>
<dbReference type="Pfam" id="PF17921">
    <property type="entry name" value="Integrase_H2C2"/>
    <property type="match status" value="1"/>
</dbReference>
<dbReference type="SUPFAM" id="SSF53098">
    <property type="entry name" value="Ribonuclease H-like"/>
    <property type="match status" value="1"/>
</dbReference>
<sequence length="432" mass="48680">MLSIFADMVEDSMEVFIDEFLVVGDTFKACLEHLGREGIVWEHKILGEGIQVDQAKVKVVTKLPPPISVKGVRNFLVHAGFYQSFIKRFSKVDHPLCKILEKESAFEFNKDCVKAFLSLIEKLILAPIIVSPELDFEVKYQKGCENEVANLMSRLEMNGVVSNEKDTKEAFSNASVIVVLNDHTIKLCIPEVKVDAILEGCHASLTSGHHSGVCTAAKVLQICYYWTTLYQDANSFVKRCVQCQKKGGVSWRHELPLPPILEVELYEVWGINFMRPFVSSYGNNYILVAIDYVSKWVEVVDLPNNEGRSVVKLLKRYIFMTFGTPRVIISDGGSHFCNRIFASLLRKYGVKNKVATPYHPKTSGQVKLLVLNQEKDWGGDALGHFGELRLARRVYSVCWQLSSPSSNFQADEELMLLSVMTLQLAEVNSASR</sequence>
<dbReference type="PANTHER" id="PTHR37984:SF5">
    <property type="entry name" value="PROTEIN NYNRIN-LIKE"/>
    <property type="match status" value="1"/>
</dbReference>
<dbReference type="PANTHER" id="PTHR37984">
    <property type="entry name" value="PROTEIN CBG26694"/>
    <property type="match status" value="1"/>
</dbReference>
<name>A0AAF0PZR2_SOLVR</name>
<dbReference type="InterPro" id="IPR043502">
    <property type="entry name" value="DNA/RNA_pol_sf"/>
</dbReference>
<gene>
    <name evidence="2" type="ORF">MTR67_007377</name>
</gene>
<reference evidence="2" key="1">
    <citation type="submission" date="2023-08" db="EMBL/GenBank/DDBJ databases">
        <title>A de novo genome assembly of Solanum verrucosum Schlechtendal, a Mexican diploid species geographically isolated from the other diploid A-genome species in potato relatives.</title>
        <authorList>
            <person name="Hosaka K."/>
        </authorList>
    </citation>
    <scope>NUCLEOTIDE SEQUENCE</scope>
    <source>
        <tissue evidence="2">Young leaves</tissue>
    </source>
</reference>
<evidence type="ECO:0000313" key="2">
    <source>
        <dbReference type="EMBL" id="WMV13992.1"/>
    </source>
</evidence>
<dbReference type="InterPro" id="IPR050951">
    <property type="entry name" value="Retrovirus_Pol_polyprotein"/>
</dbReference>
<dbReference type="GO" id="GO:0015074">
    <property type="term" value="P:DNA integration"/>
    <property type="evidence" value="ECO:0007669"/>
    <property type="project" value="InterPro"/>
</dbReference>
<dbReference type="Pfam" id="PF00665">
    <property type="entry name" value="rve"/>
    <property type="match status" value="1"/>
</dbReference>
<dbReference type="SUPFAM" id="SSF56672">
    <property type="entry name" value="DNA/RNA polymerases"/>
    <property type="match status" value="1"/>
</dbReference>
<dbReference type="Gene3D" id="3.30.420.10">
    <property type="entry name" value="Ribonuclease H-like superfamily/Ribonuclease H"/>
    <property type="match status" value="1"/>
</dbReference>
<organism evidence="2 3">
    <name type="scientific">Solanum verrucosum</name>
    <dbReference type="NCBI Taxonomy" id="315347"/>
    <lineage>
        <taxon>Eukaryota</taxon>
        <taxon>Viridiplantae</taxon>
        <taxon>Streptophyta</taxon>
        <taxon>Embryophyta</taxon>
        <taxon>Tracheophyta</taxon>
        <taxon>Spermatophyta</taxon>
        <taxon>Magnoliopsida</taxon>
        <taxon>eudicotyledons</taxon>
        <taxon>Gunneridae</taxon>
        <taxon>Pentapetalae</taxon>
        <taxon>asterids</taxon>
        <taxon>lamiids</taxon>
        <taxon>Solanales</taxon>
        <taxon>Solanaceae</taxon>
        <taxon>Solanoideae</taxon>
        <taxon>Solaneae</taxon>
        <taxon>Solanum</taxon>
    </lineage>
</organism>